<evidence type="ECO:0000313" key="2">
    <source>
        <dbReference type="Proteomes" id="UP000254510"/>
    </source>
</evidence>
<dbReference type="AlphaFoldDB" id="A0A380K534"/>
<organism evidence="1 2">
    <name type="scientific">Streptococcus gallolyticus</name>
    <dbReference type="NCBI Taxonomy" id="315405"/>
    <lineage>
        <taxon>Bacteria</taxon>
        <taxon>Bacillati</taxon>
        <taxon>Bacillota</taxon>
        <taxon>Bacilli</taxon>
        <taxon>Lactobacillales</taxon>
        <taxon>Streptococcaceae</taxon>
        <taxon>Streptococcus</taxon>
    </lineage>
</organism>
<name>A0A380K534_9STRE</name>
<proteinExistence type="predicted"/>
<reference evidence="1 2" key="1">
    <citation type="submission" date="2018-06" db="EMBL/GenBank/DDBJ databases">
        <authorList>
            <consortium name="Pathogen Informatics"/>
            <person name="Doyle S."/>
        </authorList>
    </citation>
    <scope>NUCLEOTIDE SEQUENCE [LARGE SCALE GENOMIC DNA]</scope>
    <source>
        <strain evidence="1 2">NCTC13767</strain>
    </source>
</reference>
<accession>A0A380K534</accession>
<dbReference type="Proteomes" id="UP000254510">
    <property type="component" value="Unassembled WGS sequence"/>
</dbReference>
<protein>
    <submittedName>
        <fullName evidence="1">Uncharacterized protein</fullName>
    </submittedName>
</protein>
<gene>
    <name evidence="1" type="ORF">NCTC13767_01192</name>
</gene>
<evidence type="ECO:0000313" key="1">
    <source>
        <dbReference type="EMBL" id="SUN59189.1"/>
    </source>
</evidence>
<sequence>MVAGDYKSLVDTVIEKARKEKDILIALRLLLTLDGKQEFDEAILPLSNRDVKVIENLQILPEDSEQTIKLHCYFRNNKIEFSDVELLEDENCKFVLSFMLSKDRWHEICKQDSEVMRKEYERCYNLLKKLDEASLQQRLLRIKYYLLHMAPVIYYVGASCYSNFDYLNNLSSKTKEINRSCLLEYWLESLLEKWEENDYIFVCFTDYILNSGIQTRLEEFNGKQISLGNLEEYLEFKYYQYKRLLGDTDVESLGDFSELELDNKVQKLKEKWEKISKTTVIYRGINGLSLQKSEEFIQNEDLLSKFVFDSDLSSKLYDTFGVKSNSLEEFQTSIKEYFQRDLSHLEERFLDLLNFIFLRLSDITHSDIAFSRYFGNVGLLIKLDSEKDYQNIISLSPKNYYCLVTPSKNMLENVPVDLLSKIGMAINSRMLYNGWHYMPGNFINCEQVDFSERDFYFSAVLSDVTNKDKYHHVGHVKLDINNCIRVPLTMTINGREYKALMDVRTFRRGDNEYSISDLENVIIYSKYVKVIGQAIFDIITDEKDFSFALQQVNRDNYTKNLAELKKKGY</sequence>
<dbReference type="EMBL" id="UHFM01000006">
    <property type="protein sequence ID" value="SUN59189.1"/>
    <property type="molecule type" value="Genomic_DNA"/>
</dbReference>